<dbReference type="EMBL" id="KK121096">
    <property type="protein sequence ID" value="KFM79720.1"/>
    <property type="molecule type" value="Genomic_DNA"/>
</dbReference>
<keyword evidence="3" id="KW-0342">GTP-binding</keyword>
<dbReference type="AlphaFoldDB" id="A0A087UQT1"/>
<protein>
    <recommendedName>
        <fullName evidence="4">Intraflagellar transport protein 22 homolog</fullName>
    </recommendedName>
    <alternativeName>
        <fullName evidence="5">Rab-like protein 5</fullName>
    </alternativeName>
</protein>
<comment type="similarity">
    <text evidence="1">Belongs to the small GTPase superfamily. Rab family.</text>
</comment>
<dbReference type="GO" id="GO:0030990">
    <property type="term" value="C:intraciliary transport particle"/>
    <property type="evidence" value="ECO:0007669"/>
    <property type="project" value="UniProtKB-ARBA"/>
</dbReference>
<evidence type="ECO:0000313" key="7">
    <source>
        <dbReference type="Proteomes" id="UP000054359"/>
    </source>
</evidence>
<feature type="non-terminal residue" evidence="6">
    <location>
        <position position="188"/>
    </location>
</feature>
<accession>A0A087UQT1</accession>
<dbReference type="OrthoDB" id="275177at2759"/>
<keyword evidence="7" id="KW-1185">Reference proteome</keyword>
<dbReference type="FunFam" id="3.40.50.300:FF:001100">
    <property type="entry name" value="intraflagellar transport protein 22 homolog"/>
    <property type="match status" value="1"/>
</dbReference>
<dbReference type="STRING" id="407821.A0A087UQT1"/>
<name>A0A087UQT1_STEMI</name>
<evidence type="ECO:0000313" key="6">
    <source>
        <dbReference type="EMBL" id="KFM79720.1"/>
    </source>
</evidence>
<dbReference type="SUPFAM" id="SSF52540">
    <property type="entry name" value="P-loop containing nucleoside triphosphate hydrolases"/>
    <property type="match status" value="1"/>
</dbReference>
<dbReference type="OMA" id="NERHDQE"/>
<dbReference type="InterPro" id="IPR027417">
    <property type="entry name" value="P-loop_NTPase"/>
</dbReference>
<gene>
    <name evidence="6" type="ORF">X975_05904</name>
</gene>
<sequence>MYKVKLLVIGPCECGKTVISNFLADATETISNDYHPTQGVRILEFESDSLNIGGRIAKAEVELWDCSGDTKFENCWPALMKDGNGVIFVYSADIVNIRKEMDMWYANFVQAQGLKDSQCIVFCHRKPNLPETRSSELSSLFSRITWIQTNIEENGNALRREFNSFLQRLLSNISERRDQEELSILNQH</sequence>
<dbReference type="GO" id="GO:0005929">
    <property type="term" value="C:cilium"/>
    <property type="evidence" value="ECO:0007669"/>
    <property type="project" value="UniProtKB-ARBA"/>
</dbReference>
<organism evidence="6 7">
    <name type="scientific">Stegodyphus mimosarum</name>
    <name type="common">African social velvet spider</name>
    <dbReference type="NCBI Taxonomy" id="407821"/>
    <lineage>
        <taxon>Eukaryota</taxon>
        <taxon>Metazoa</taxon>
        <taxon>Ecdysozoa</taxon>
        <taxon>Arthropoda</taxon>
        <taxon>Chelicerata</taxon>
        <taxon>Arachnida</taxon>
        <taxon>Araneae</taxon>
        <taxon>Araneomorphae</taxon>
        <taxon>Entelegynae</taxon>
        <taxon>Eresoidea</taxon>
        <taxon>Eresidae</taxon>
        <taxon>Stegodyphus</taxon>
    </lineage>
</organism>
<evidence type="ECO:0000256" key="1">
    <source>
        <dbReference type="ARBA" id="ARBA00006270"/>
    </source>
</evidence>
<reference evidence="6 7" key="1">
    <citation type="submission" date="2013-11" db="EMBL/GenBank/DDBJ databases">
        <title>Genome sequencing of Stegodyphus mimosarum.</title>
        <authorList>
            <person name="Bechsgaard J."/>
        </authorList>
    </citation>
    <scope>NUCLEOTIDE SEQUENCE [LARGE SCALE GENOMIC DNA]</scope>
</reference>
<dbReference type="Gene3D" id="3.40.50.300">
    <property type="entry name" value="P-loop containing nucleotide triphosphate hydrolases"/>
    <property type="match status" value="1"/>
</dbReference>
<dbReference type="Proteomes" id="UP000054359">
    <property type="component" value="Unassembled WGS sequence"/>
</dbReference>
<keyword evidence="2" id="KW-0547">Nucleotide-binding</keyword>
<evidence type="ECO:0000256" key="3">
    <source>
        <dbReference type="ARBA" id="ARBA00023134"/>
    </source>
</evidence>
<dbReference type="Pfam" id="PF08477">
    <property type="entry name" value="Roc"/>
    <property type="match status" value="1"/>
</dbReference>
<evidence type="ECO:0000256" key="5">
    <source>
        <dbReference type="ARBA" id="ARBA00041562"/>
    </source>
</evidence>
<dbReference type="PANTHER" id="PTHR24073">
    <property type="entry name" value="DRAB5-RELATED"/>
    <property type="match status" value="1"/>
</dbReference>
<evidence type="ECO:0000256" key="4">
    <source>
        <dbReference type="ARBA" id="ARBA00040799"/>
    </source>
</evidence>
<dbReference type="GO" id="GO:0005525">
    <property type="term" value="F:GTP binding"/>
    <property type="evidence" value="ECO:0007669"/>
    <property type="project" value="UniProtKB-KW"/>
</dbReference>
<evidence type="ECO:0000256" key="2">
    <source>
        <dbReference type="ARBA" id="ARBA00022741"/>
    </source>
</evidence>
<proteinExistence type="inferred from homology"/>